<dbReference type="AlphaFoldDB" id="A0A852T8X2"/>
<sequence length="45" mass="4949">MNINPMIKTSKNDTTTNGTGFKIIEINVTDPAHSLFSVVTPIKMK</sequence>
<evidence type="ECO:0000313" key="2">
    <source>
        <dbReference type="Proteomes" id="UP000548423"/>
    </source>
</evidence>
<reference evidence="2" key="2">
    <citation type="submission" date="2020-08" db="EMBL/GenBank/DDBJ databases">
        <title>The Agave Microbiome: Exploring the role of microbial communities in plant adaptations to desert environments.</title>
        <authorList>
            <person name="Partida-Martinez L.P."/>
        </authorList>
    </citation>
    <scope>NUCLEOTIDE SEQUENCE [LARGE SCALE GENOMIC DNA]</scope>
    <source>
        <strain evidence="2">AT2.8</strain>
    </source>
</reference>
<comment type="caution">
    <text evidence="1">The sequence shown here is derived from an EMBL/GenBank/DDBJ whole genome shotgun (WGS) entry which is preliminary data.</text>
</comment>
<dbReference type="EMBL" id="JACCBX010000002">
    <property type="protein sequence ID" value="NYE04256.1"/>
    <property type="molecule type" value="Genomic_DNA"/>
</dbReference>
<reference evidence="2" key="1">
    <citation type="submission" date="2020-07" db="EMBL/GenBank/DDBJ databases">
        <authorList>
            <person name="Partida-Martinez L."/>
            <person name="Huntemann M."/>
            <person name="Clum A."/>
            <person name="Wang J."/>
            <person name="Palaniappan K."/>
            <person name="Ritter S."/>
            <person name="Chen I.-M."/>
            <person name="Stamatis D."/>
            <person name="Reddy T."/>
            <person name="O'Malley R."/>
            <person name="Daum C."/>
            <person name="Shapiro N."/>
            <person name="Ivanova N."/>
            <person name="Kyrpides N."/>
            <person name="Woyke T."/>
        </authorList>
    </citation>
    <scope>NUCLEOTIDE SEQUENCE [LARGE SCALE GENOMIC DNA]</scope>
    <source>
        <strain evidence="2">AT2.8</strain>
    </source>
</reference>
<name>A0A852T8X2_9BACI</name>
<proteinExistence type="predicted"/>
<organism evidence="1 2">
    <name type="scientific">Neobacillus niacini</name>
    <dbReference type="NCBI Taxonomy" id="86668"/>
    <lineage>
        <taxon>Bacteria</taxon>
        <taxon>Bacillati</taxon>
        <taxon>Bacillota</taxon>
        <taxon>Bacilli</taxon>
        <taxon>Bacillales</taxon>
        <taxon>Bacillaceae</taxon>
        <taxon>Neobacillus</taxon>
    </lineage>
</organism>
<evidence type="ECO:0000313" key="1">
    <source>
        <dbReference type="EMBL" id="NYE04256.1"/>
    </source>
</evidence>
<accession>A0A852T8X2</accession>
<gene>
    <name evidence="1" type="ORF">F4694_001000</name>
</gene>
<protein>
    <submittedName>
        <fullName evidence="1">Uncharacterized protein</fullName>
    </submittedName>
</protein>
<dbReference type="Proteomes" id="UP000548423">
    <property type="component" value="Unassembled WGS sequence"/>
</dbReference>